<sequence>MDEVIQLGAHTDDSLMADVPLTTPTPRVATAGKDYNLGHQLVPAAENRVLCDIEDPGSSRAKHAVAATPSPRGKARGEGANSCDSLSSGRSTHGTGAPRWLSLPPRRPHPAWAAAERAIATSPLANRASR</sequence>
<comment type="caution">
    <text evidence="2">The sequence shown here is derived from an EMBL/GenBank/DDBJ whole genome shotgun (WGS) entry which is preliminary data.</text>
</comment>
<proteinExistence type="predicted"/>
<keyword evidence="3" id="KW-1185">Reference proteome</keyword>
<organism evidence="2 3">
    <name type="scientific">Sporothrix epigloea</name>
    <dbReference type="NCBI Taxonomy" id="1892477"/>
    <lineage>
        <taxon>Eukaryota</taxon>
        <taxon>Fungi</taxon>
        <taxon>Dikarya</taxon>
        <taxon>Ascomycota</taxon>
        <taxon>Pezizomycotina</taxon>
        <taxon>Sordariomycetes</taxon>
        <taxon>Sordariomycetidae</taxon>
        <taxon>Ophiostomatales</taxon>
        <taxon>Ophiostomataceae</taxon>
        <taxon>Sporothrix</taxon>
    </lineage>
</organism>
<gene>
    <name evidence="2" type="ORF">SEPCBS119000_002872</name>
</gene>
<evidence type="ECO:0000313" key="2">
    <source>
        <dbReference type="EMBL" id="CAK7268066.1"/>
    </source>
</evidence>
<accession>A0ABP0DMQ0</accession>
<evidence type="ECO:0000313" key="3">
    <source>
        <dbReference type="Proteomes" id="UP001642502"/>
    </source>
</evidence>
<name>A0ABP0DMQ0_9PEZI</name>
<feature type="compositionally biased region" description="Polar residues" evidence="1">
    <location>
        <begin position="82"/>
        <end position="94"/>
    </location>
</feature>
<evidence type="ECO:0000256" key="1">
    <source>
        <dbReference type="SAM" id="MobiDB-lite"/>
    </source>
</evidence>
<feature type="region of interest" description="Disordered" evidence="1">
    <location>
        <begin position="57"/>
        <end position="112"/>
    </location>
</feature>
<protein>
    <submittedName>
        <fullName evidence="2">Uncharacterized protein</fullName>
    </submittedName>
</protein>
<dbReference type="Proteomes" id="UP001642502">
    <property type="component" value="Unassembled WGS sequence"/>
</dbReference>
<dbReference type="EMBL" id="CAWUON010000033">
    <property type="protein sequence ID" value="CAK7268066.1"/>
    <property type="molecule type" value="Genomic_DNA"/>
</dbReference>
<reference evidence="2 3" key="1">
    <citation type="submission" date="2024-01" db="EMBL/GenBank/DDBJ databases">
        <authorList>
            <person name="Allen C."/>
            <person name="Tagirdzhanova G."/>
        </authorList>
    </citation>
    <scope>NUCLEOTIDE SEQUENCE [LARGE SCALE GENOMIC DNA]</scope>
    <source>
        <strain evidence="2 3">CBS 119000</strain>
    </source>
</reference>